<dbReference type="GO" id="GO:0016853">
    <property type="term" value="F:isomerase activity"/>
    <property type="evidence" value="ECO:0007669"/>
    <property type="project" value="UniProtKB-KW"/>
</dbReference>
<dbReference type="CDD" id="cd00405">
    <property type="entry name" value="PRAI"/>
    <property type="match status" value="1"/>
</dbReference>
<feature type="domain" description="N-(5'phosphoribosyl) anthranilate isomerase (PRAI)" evidence="10">
    <location>
        <begin position="111"/>
        <end position="221"/>
    </location>
</feature>
<proteinExistence type="inferred from homology"/>
<keyword evidence="6 9" id="KW-0822">Tryptophan biosynthesis</keyword>
<gene>
    <name evidence="9" type="primary">trpF</name>
    <name evidence="11" type="ORF">RM519_05870</name>
</gene>
<evidence type="ECO:0000256" key="6">
    <source>
        <dbReference type="ARBA" id="ARBA00022822"/>
    </source>
</evidence>
<dbReference type="PANTHER" id="PTHR42894:SF1">
    <property type="entry name" value="N-(5'-PHOSPHORIBOSYL)ANTHRANILATE ISOMERASE"/>
    <property type="match status" value="1"/>
</dbReference>
<sequence>MKIKICGMRNSENIQEVIKLSPDYLGFIFYDKSKRHVIDFPELKIPKSIKKVGVVVNESIETILKYIQNYELDAIQLHGNETPEFCEKLKEIVTSSAVEKSHQDKILRQAQYDKKLEIIKAFSVDEHFDFEKAKAYEPFCELFIFDTKGKGYGGTGLKYDWNLLKKYKRETPFLLSGGIGPNDGTSIKEFNHRLCIGVDLNSGFEDAPGLKNKEKLQSFLNELKN</sequence>
<evidence type="ECO:0000313" key="11">
    <source>
        <dbReference type="EMBL" id="MDT0552766.1"/>
    </source>
</evidence>
<dbReference type="InterPro" id="IPR011060">
    <property type="entry name" value="RibuloseP-bd_barrel"/>
</dbReference>
<dbReference type="RefSeq" id="WP_311592701.1">
    <property type="nucleotide sequence ID" value="NZ_JAVRHV010000002.1"/>
</dbReference>
<dbReference type="InterPro" id="IPR044643">
    <property type="entry name" value="TrpF_fam"/>
</dbReference>
<evidence type="ECO:0000256" key="9">
    <source>
        <dbReference type="HAMAP-Rule" id="MF_00135"/>
    </source>
</evidence>
<comment type="similarity">
    <text evidence="9">Belongs to the TrpF family.</text>
</comment>
<comment type="caution">
    <text evidence="11">The sequence shown here is derived from an EMBL/GenBank/DDBJ whole genome shotgun (WGS) entry which is preliminary data.</text>
</comment>
<reference evidence="11 12" key="1">
    <citation type="submission" date="2023-09" db="EMBL/GenBank/DDBJ databases">
        <authorList>
            <person name="Rey-Velasco X."/>
        </authorList>
    </citation>
    <scope>NUCLEOTIDE SEQUENCE [LARGE SCALE GENOMIC DNA]</scope>
    <source>
        <strain evidence="11 12">P050</strain>
    </source>
</reference>
<comment type="pathway">
    <text evidence="2 9">Amino-acid biosynthesis; L-tryptophan biosynthesis; L-tryptophan from chorismate: step 3/5.</text>
</comment>
<comment type="catalytic activity">
    <reaction evidence="1 9">
        <text>N-(5-phospho-beta-D-ribosyl)anthranilate = 1-(2-carboxyphenylamino)-1-deoxy-D-ribulose 5-phosphate</text>
        <dbReference type="Rhea" id="RHEA:21540"/>
        <dbReference type="ChEBI" id="CHEBI:18277"/>
        <dbReference type="ChEBI" id="CHEBI:58613"/>
        <dbReference type="EC" id="5.3.1.24"/>
    </reaction>
</comment>
<evidence type="ECO:0000256" key="3">
    <source>
        <dbReference type="ARBA" id="ARBA00012572"/>
    </source>
</evidence>
<dbReference type="Pfam" id="PF00697">
    <property type="entry name" value="PRAI"/>
    <property type="match status" value="2"/>
</dbReference>
<dbReference type="PANTHER" id="PTHR42894">
    <property type="entry name" value="N-(5'-PHOSPHORIBOSYL)ANTHRANILATE ISOMERASE"/>
    <property type="match status" value="1"/>
</dbReference>
<evidence type="ECO:0000256" key="2">
    <source>
        <dbReference type="ARBA" id="ARBA00004664"/>
    </source>
</evidence>
<evidence type="ECO:0000256" key="8">
    <source>
        <dbReference type="ARBA" id="ARBA00023235"/>
    </source>
</evidence>
<dbReference type="EC" id="5.3.1.24" evidence="3 9"/>
<feature type="domain" description="N-(5'phosphoribosyl) anthranilate isomerase (PRAI)" evidence="10">
    <location>
        <begin position="3"/>
        <end position="109"/>
    </location>
</feature>
<dbReference type="InterPro" id="IPR001240">
    <property type="entry name" value="PRAI_dom"/>
</dbReference>
<keyword evidence="12" id="KW-1185">Reference proteome</keyword>
<evidence type="ECO:0000256" key="7">
    <source>
        <dbReference type="ARBA" id="ARBA00023141"/>
    </source>
</evidence>
<organism evidence="11 12">
    <name type="scientific">Urechidicola vernalis</name>
    <dbReference type="NCBI Taxonomy" id="3075600"/>
    <lineage>
        <taxon>Bacteria</taxon>
        <taxon>Pseudomonadati</taxon>
        <taxon>Bacteroidota</taxon>
        <taxon>Flavobacteriia</taxon>
        <taxon>Flavobacteriales</taxon>
        <taxon>Flavobacteriaceae</taxon>
        <taxon>Urechidicola</taxon>
    </lineage>
</organism>
<keyword evidence="5 9" id="KW-0028">Amino-acid biosynthesis</keyword>
<keyword evidence="8 9" id="KW-0413">Isomerase</keyword>
<evidence type="ECO:0000256" key="5">
    <source>
        <dbReference type="ARBA" id="ARBA00022605"/>
    </source>
</evidence>
<protein>
    <recommendedName>
        <fullName evidence="4 9">N-(5'-phosphoribosyl)anthranilate isomerase</fullName>
        <shortName evidence="9">PRAI</shortName>
        <ecNumber evidence="3 9">5.3.1.24</ecNumber>
    </recommendedName>
</protein>
<dbReference type="HAMAP" id="MF_00135">
    <property type="entry name" value="PRAI"/>
    <property type="match status" value="1"/>
</dbReference>
<name>A0ABU2Y3L2_9FLAO</name>
<dbReference type="SUPFAM" id="SSF51366">
    <property type="entry name" value="Ribulose-phoshate binding barrel"/>
    <property type="match status" value="1"/>
</dbReference>
<evidence type="ECO:0000256" key="1">
    <source>
        <dbReference type="ARBA" id="ARBA00001164"/>
    </source>
</evidence>
<dbReference type="Proteomes" id="UP001252186">
    <property type="component" value="Unassembled WGS sequence"/>
</dbReference>
<accession>A0ABU2Y3L2</accession>
<dbReference type="InterPro" id="IPR013785">
    <property type="entry name" value="Aldolase_TIM"/>
</dbReference>
<dbReference type="Gene3D" id="3.20.20.70">
    <property type="entry name" value="Aldolase class I"/>
    <property type="match status" value="1"/>
</dbReference>
<dbReference type="EMBL" id="JAVRHV010000002">
    <property type="protein sequence ID" value="MDT0552766.1"/>
    <property type="molecule type" value="Genomic_DNA"/>
</dbReference>
<evidence type="ECO:0000259" key="10">
    <source>
        <dbReference type="Pfam" id="PF00697"/>
    </source>
</evidence>
<evidence type="ECO:0000313" key="12">
    <source>
        <dbReference type="Proteomes" id="UP001252186"/>
    </source>
</evidence>
<evidence type="ECO:0000256" key="4">
    <source>
        <dbReference type="ARBA" id="ARBA00022272"/>
    </source>
</evidence>
<keyword evidence="7 9" id="KW-0057">Aromatic amino acid biosynthesis</keyword>